<keyword evidence="4" id="KW-1185">Reference proteome</keyword>
<sequence>MSVSFSNTHLRVPRGFGSILEGLTREVLRDQPENIPQYAARYFTALLKQREESGIDPAEWAAKLEDRCNKNLAFKSSETRPVKEAEAEEADSTEILHKSKTEDESMESTESDVDENTDEDNLGEKEAFPAEASEEESTNRLLVTDTTADEQSGTDNKERDQLTEMLEEVDMAINETDCSFVPNQKKLLPEAEPKGLLSSEDFTNVDIGAAADEVDDTPVALVVEKNTVDGEVYIEAAEPNEIPSYTDIANAELCAENLTEIEGGTLGNIDSHRIEKQAPEDTALHSSLVTNSNQQKAADHHEITTEGERMETGESSIKKFQSVAHAEDYSGVAPKEDYLVEVNFDDLPEGQPVAEVVEKQSEEDSSTEVLHSTLAEIQPKESYELVEAATIQNQSDTQDDHESEIEVVEKDVDLKEAKGQNSPDALAEEQENTSEFVDEAGKKTHLDEPKQEETSNDNENSGKESEGNCFQNEESTSNELKDNELTNKAEGDKEDELEGYSVSKDQEMNYDRESSASETATEAERKTFNKSAQDNLKEEEEDEEEDKDNLRALAEAQSEDTDNKEWVTLDEQVRNELEQVEVAKEEGDAGHVEDNITLICRSPADRDGDESPNKSEKDTLILPEQDTDKVI</sequence>
<feature type="region of interest" description="Disordered" evidence="1">
    <location>
        <begin position="582"/>
        <end position="631"/>
    </location>
</feature>
<protein>
    <recommendedName>
        <fullName evidence="2">RIIa domain-containing protein</fullName>
    </recommendedName>
</protein>
<feature type="region of interest" description="Disordered" evidence="1">
    <location>
        <begin position="391"/>
        <end position="566"/>
    </location>
</feature>
<reference evidence="3" key="3">
    <citation type="submission" date="2025-09" db="UniProtKB">
        <authorList>
            <consortium name="Ensembl"/>
        </authorList>
    </citation>
    <scope>IDENTIFICATION</scope>
</reference>
<feature type="compositionally biased region" description="Basic and acidic residues" evidence="1">
    <location>
        <begin position="504"/>
        <end position="515"/>
    </location>
</feature>
<name>A0A8C5DQX8_GOUWI</name>
<feature type="region of interest" description="Disordered" evidence="1">
    <location>
        <begin position="78"/>
        <end position="158"/>
    </location>
</feature>
<evidence type="ECO:0000313" key="4">
    <source>
        <dbReference type="Proteomes" id="UP000694680"/>
    </source>
</evidence>
<accession>A0A8C5DQX8</accession>
<dbReference type="AlphaFoldDB" id="A0A8C5DQX8"/>
<feature type="compositionally biased region" description="Basic and acidic residues" evidence="1">
    <location>
        <begin position="582"/>
        <end position="594"/>
    </location>
</feature>
<evidence type="ECO:0000259" key="2">
    <source>
        <dbReference type="SMART" id="SM00394"/>
    </source>
</evidence>
<evidence type="ECO:0000313" key="3">
    <source>
        <dbReference type="Ensembl" id="ENSGWIP00000010486.1"/>
    </source>
</evidence>
<dbReference type="InterPro" id="IPR003117">
    <property type="entry name" value="cAMP_dep_PK_reg_su_I/II_a/b"/>
</dbReference>
<feature type="compositionally biased region" description="Basic and acidic residues" evidence="1">
    <location>
        <begin position="603"/>
        <end position="619"/>
    </location>
</feature>
<dbReference type="SUPFAM" id="SSF47391">
    <property type="entry name" value="Dimerization-anchoring domain of cAMP-dependent PK regulatory subunit"/>
    <property type="match status" value="1"/>
</dbReference>
<dbReference type="PANTHER" id="PTHR10699">
    <property type="entry name" value="NEUROMODULIN"/>
    <property type="match status" value="1"/>
</dbReference>
<dbReference type="Ensembl" id="ENSGWIT00000011659.1">
    <property type="protein sequence ID" value="ENSGWIP00000010486.1"/>
    <property type="gene ID" value="ENSGWIG00000006156.1"/>
</dbReference>
<reference evidence="3" key="2">
    <citation type="submission" date="2025-08" db="UniProtKB">
        <authorList>
            <consortium name="Ensembl"/>
        </authorList>
    </citation>
    <scope>IDENTIFICATION</scope>
</reference>
<organism evidence="3 4">
    <name type="scientific">Gouania willdenowi</name>
    <name type="common">Blunt-snouted clingfish</name>
    <name type="synonym">Lepadogaster willdenowi</name>
    <dbReference type="NCBI Taxonomy" id="441366"/>
    <lineage>
        <taxon>Eukaryota</taxon>
        <taxon>Metazoa</taxon>
        <taxon>Chordata</taxon>
        <taxon>Craniata</taxon>
        <taxon>Vertebrata</taxon>
        <taxon>Euteleostomi</taxon>
        <taxon>Actinopterygii</taxon>
        <taxon>Neopterygii</taxon>
        <taxon>Teleostei</taxon>
        <taxon>Neoteleostei</taxon>
        <taxon>Acanthomorphata</taxon>
        <taxon>Ovalentaria</taxon>
        <taxon>Blenniimorphae</taxon>
        <taxon>Blenniiformes</taxon>
        <taxon>Gobiesocoidei</taxon>
        <taxon>Gobiesocidae</taxon>
        <taxon>Gobiesocinae</taxon>
        <taxon>Gouania</taxon>
    </lineage>
</organism>
<dbReference type="Pfam" id="PF02197">
    <property type="entry name" value="RIIa"/>
    <property type="match status" value="1"/>
</dbReference>
<dbReference type="SMART" id="SM00394">
    <property type="entry name" value="RIIa"/>
    <property type="match status" value="1"/>
</dbReference>
<dbReference type="GO" id="GO:0005516">
    <property type="term" value="F:calmodulin binding"/>
    <property type="evidence" value="ECO:0007669"/>
    <property type="project" value="TreeGrafter"/>
</dbReference>
<dbReference type="Proteomes" id="UP000694680">
    <property type="component" value="Chromosome 13"/>
</dbReference>
<feature type="compositionally biased region" description="Acidic residues" evidence="1">
    <location>
        <begin position="397"/>
        <end position="406"/>
    </location>
</feature>
<dbReference type="Gene3D" id="1.20.890.10">
    <property type="entry name" value="cAMP-dependent protein kinase regulatory subunit, dimerization-anchoring domain"/>
    <property type="match status" value="1"/>
</dbReference>
<dbReference type="PANTHER" id="PTHR10699:SF11">
    <property type="entry name" value="IGLOO, ISOFORM A"/>
    <property type="match status" value="1"/>
</dbReference>
<feature type="compositionally biased region" description="Acidic residues" evidence="1">
    <location>
        <begin position="426"/>
        <end position="438"/>
    </location>
</feature>
<dbReference type="CDD" id="cd12100">
    <property type="entry name" value="DD_CABYR_SP17"/>
    <property type="match status" value="1"/>
</dbReference>
<reference evidence="3" key="1">
    <citation type="submission" date="2020-06" db="EMBL/GenBank/DDBJ databases">
        <authorList>
            <consortium name="Wellcome Sanger Institute Data Sharing"/>
        </authorList>
    </citation>
    <scope>NUCLEOTIDE SEQUENCE [LARGE SCALE GENOMIC DNA]</scope>
</reference>
<feature type="compositionally biased region" description="Acidic residues" evidence="1">
    <location>
        <begin position="104"/>
        <end position="121"/>
    </location>
</feature>
<feature type="compositionally biased region" description="Basic and acidic residues" evidence="1">
    <location>
        <begin position="479"/>
        <end position="491"/>
    </location>
</feature>
<feature type="domain" description="RIIa" evidence="2">
    <location>
        <begin position="14"/>
        <end position="51"/>
    </location>
</feature>
<dbReference type="OrthoDB" id="252964at2759"/>
<feature type="compositionally biased region" description="Basic and acidic residues" evidence="1">
    <location>
        <begin position="94"/>
        <end position="103"/>
    </location>
</feature>
<feature type="compositionally biased region" description="Basic and acidic residues" evidence="1">
    <location>
        <begin position="407"/>
        <end position="418"/>
    </location>
</feature>
<dbReference type="InterPro" id="IPR047579">
    <property type="entry name" value="DD_CABYR_SP17"/>
</dbReference>
<evidence type="ECO:0000256" key="1">
    <source>
        <dbReference type="SAM" id="MobiDB-lite"/>
    </source>
</evidence>
<feature type="compositionally biased region" description="Polar residues" evidence="1">
    <location>
        <begin position="139"/>
        <end position="154"/>
    </location>
</feature>
<feature type="compositionally biased region" description="Polar residues" evidence="1">
    <location>
        <begin position="468"/>
        <end position="478"/>
    </location>
</feature>
<proteinExistence type="predicted"/>
<gene>
    <name evidence="3" type="primary">spa17</name>
</gene>
<feature type="compositionally biased region" description="Acidic residues" evidence="1">
    <location>
        <begin position="537"/>
        <end position="547"/>
    </location>
</feature>
<feature type="compositionally biased region" description="Basic and acidic residues" evidence="1">
    <location>
        <begin position="439"/>
        <end position="453"/>
    </location>
</feature>